<accession>J0QXI2</accession>
<dbReference type="RefSeq" id="WP_007476997.1">
    <property type="nucleotide sequence ID" value="NZ_JH725082.1"/>
</dbReference>
<proteinExistence type="predicted"/>
<dbReference type="Proteomes" id="UP000009017">
    <property type="component" value="Unassembled WGS sequence"/>
</dbReference>
<sequence>QSIDAMARFTKDNIRYLQTALGRPPSEAELYLAHQQGPAGAARLIKNPDAPASQLLNPQAVAFNGGRLGATAGDFMNHVYQLYNKTAKPQPSYENAMPSYENAMPSEAISPRGMQRLQNVMQGNQLLARNMAPSQMRPFKNVAHGDFFKKGIAGLTQLIKENAQNYDQQIQMAQNQMMQPVFAQGGARPVDLTPLIDPLRRKPASFNGRQRGDQLRKEFLSKVRSL</sequence>
<dbReference type="HOGENOM" id="CLU_072748_0_0_5"/>
<evidence type="ECO:0000313" key="1">
    <source>
        <dbReference type="EMBL" id="EJF90766.1"/>
    </source>
</evidence>
<dbReference type="EMBL" id="AIMA01000012">
    <property type="protein sequence ID" value="EJF90766.1"/>
    <property type="molecule type" value="Genomic_DNA"/>
</dbReference>
<dbReference type="eggNOG" id="COG0741">
    <property type="taxonomic scope" value="Bacteria"/>
</dbReference>
<comment type="caution">
    <text evidence="1">The sequence shown here is derived from an EMBL/GenBank/DDBJ whole genome shotgun (WGS) entry which is preliminary data.</text>
</comment>
<keyword evidence="2" id="KW-1185">Reference proteome</keyword>
<reference evidence="1 2" key="1">
    <citation type="submission" date="2012-03" db="EMBL/GenBank/DDBJ databases">
        <title>The Genome Sequence of Bartonella melophagi K-2C.</title>
        <authorList>
            <consortium name="The Broad Institute Genome Sequencing Platform"/>
            <consortium name="The Broad Institute Genome Sequencing Center for Infectious Disease"/>
            <person name="Feldgarden M."/>
            <person name="Kirby J."/>
            <person name="Kosoy M."/>
            <person name="Birtles R."/>
            <person name="Probert W.S."/>
            <person name="Chiaraviglio L."/>
            <person name="Young S.K."/>
            <person name="Zeng Q."/>
            <person name="Gargeya S."/>
            <person name="Fitzgerald M."/>
            <person name="Haas B."/>
            <person name="Abouelleil A."/>
            <person name="Alvarado L."/>
            <person name="Arachchi H.M."/>
            <person name="Berlin A."/>
            <person name="Chapman S.B."/>
            <person name="Gearin G."/>
            <person name="Goldberg J."/>
            <person name="Griggs A."/>
            <person name="Gujja S."/>
            <person name="Hansen M."/>
            <person name="Heiman D."/>
            <person name="Howarth C."/>
            <person name="Larimer J."/>
            <person name="Lui A."/>
            <person name="MacDonald P.J.P."/>
            <person name="McCowen C."/>
            <person name="Montmayeur A."/>
            <person name="Murphy C."/>
            <person name="Neiman D."/>
            <person name="Pearson M."/>
            <person name="Priest M."/>
            <person name="Roberts A."/>
            <person name="Saif S."/>
            <person name="Shea T."/>
            <person name="Sisk P."/>
            <person name="Stolte C."/>
            <person name="Sykes S."/>
            <person name="Wortman J."/>
            <person name="Nusbaum C."/>
            <person name="Birren B."/>
        </authorList>
    </citation>
    <scope>NUCLEOTIDE SEQUENCE [LARGE SCALE GENOMIC DNA]</scope>
    <source>
        <strain evidence="1 2">K-2C</strain>
    </source>
</reference>
<dbReference type="PATRIC" id="fig|1094557.3.peg.617"/>
<evidence type="ECO:0000313" key="2">
    <source>
        <dbReference type="Proteomes" id="UP000009017"/>
    </source>
</evidence>
<dbReference type="AlphaFoldDB" id="J0QXI2"/>
<dbReference type="Gene3D" id="1.10.530.10">
    <property type="match status" value="1"/>
</dbReference>
<organism evidence="1 2">
    <name type="scientific">Bartonella melophagi K-2C</name>
    <dbReference type="NCBI Taxonomy" id="1094557"/>
    <lineage>
        <taxon>Bacteria</taxon>
        <taxon>Pseudomonadati</taxon>
        <taxon>Pseudomonadota</taxon>
        <taxon>Alphaproteobacteria</taxon>
        <taxon>Hyphomicrobiales</taxon>
        <taxon>Bartonellaceae</taxon>
        <taxon>Bartonella</taxon>
    </lineage>
</organism>
<name>J0QXI2_9HYPH</name>
<gene>
    <name evidence="1" type="ORF">ME3_00583</name>
</gene>
<protein>
    <submittedName>
        <fullName evidence="1">Uncharacterized protein</fullName>
    </submittedName>
</protein>
<feature type="non-terminal residue" evidence="1">
    <location>
        <position position="1"/>
    </location>
</feature>